<dbReference type="InterPro" id="IPR036457">
    <property type="entry name" value="PPM-type-like_dom_sf"/>
</dbReference>
<evidence type="ECO:0000313" key="2">
    <source>
        <dbReference type="EMBL" id="KKQ93318.1"/>
    </source>
</evidence>
<dbReference type="InterPro" id="IPR001932">
    <property type="entry name" value="PPM-type_phosphatase-like_dom"/>
</dbReference>
<evidence type="ECO:0000259" key="1">
    <source>
        <dbReference type="PROSITE" id="PS51746"/>
    </source>
</evidence>
<dbReference type="AlphaFoldDB" id="A0A0G0LN57"/>
<proteinExistence type="predicted"/>
<dbReference type="SMART" id="SM00332">
    <property type="entry name" value="PP2Cc"/>
    <property type="match status" value="1"/>
</dbReference>
<dbReference type="STRING" id="1618345.UT18_C0022G0002"/>
<dbReference type="CDD" id="cd00143">
    <property type="entry name" value="PP2Cc"/>
    <property type="match status" value="1"/>
</dbReference>
<evidence type="ECO:0000313" key="3">
    <source>
        <dbReference type="Proteomes" id="UP000034207"/>
    </source>
</evidence>
<dbReference type="InterPro" id="IPR015655">
    <property type="entry name" value="PP2C"/>
</dbReference>
<comment type="caution">
    <text evidence="2">The sequence shown here is derived from an EMBL/GenBank/DDBJ whole genome shotgun (WGS) entry which is preliminary data.</text>
</comment>
<dbReference type="Gene3D" id="3.60.40.10">
    <property type="entry name" value="PPM-type phosphatase domain"/>
    <property type="match status" value="1"/>
</dbReference>
<sequence length="262" mass="29064">MKIAIIENVGPDRNIDGPKNKGMEDRHFLIQSFMDTDSVLGGVFDGHIGKFASDYASKRFPEVFKTHLSKGIKEAFVFSFAQVSDELAAKDPSGSGTTATVFLIQDGTIHVANVGDSKAIIVTDNEMVTLTEDHRTSNPDELDRISHCKGILFSDLKTRKAYVAEHGTKYGLEPTRSLGDIDYMKAGIIDVPHVSTHKISSQDLYLVSATDGLWDFLEDWQVAIKAREIADPEILVQKLNTHVFADFWGHDNLTIIAVRLKE</sequence>
<gene>
    <name evidence="2" type="ORF">UT18_C0022G0002</name>
</gene>
<dbReference type="Pfam" id="PF00481">
    <property type="entry name" value="PP2C"/>
    <property type="match status" value="1"/>
</dbReference>
<accession>A0A0G0LN57</accession>
<dbReference type="PROSITE" id="PS51746">
    <property type="entry name" value="PPM_2"/>
    <property type="match status" value="1"/>
</dbReference>
<dbReference type="GO" id="GO:0004722">
    <property type="term" value="F:protein serine/threonine phosphatase activity"/>
    <property type="evidence" value="ECO:0007669"/>
    <property type="project" value="InterPro"/>
</dbReference>
<organism evidence="2 3">
    <name type="scientific">candidate division CPR2 bacterium GW2011_GWC2_39_10</name>
    <dbReference type="NCBI Taxonomy" id="1618345"/>
    <lineage>
        <taxon>Bacteria</taxon>
        <taxon>Bacteria division CPR2</taxon>
    </lineage>
</organism>
<dbReference type="PANTHER" id="PTHR13832:SF827">
    <property type="entry name" value="PROTEIN PHOSPHATASE 1L"/>
    <property type="match status" value="1"/>
</dbReference>
<feature type="domain" description="PPM-type phosphatase" evidence="1">
    <location>
        <begin position="8"/>
        <end position="260"/>
    </location>
</feature>
<dbReference type="EMBL" id="LBVV01000022">
    <property type="protein sequence ID" value="KKQ93318.1"/>
    <property type="molecule type" value="Genomic_DNA"/>
</dbReference>
<dbReference type="SUPFAM" id="SSF81606">
    <property type="entry name" value="PP2C-like"/>
    <property type="match status" value="1"/>
</dbReference>
<dbReference type="Proteomes" id="UP000034207">
    <property type="component" value="Unassembled WGS sequence"/>
</dbReference>
<reference evidence="2 3" key="1">
    <citation type="journal article" date="2015" name="Nature">
        <title>rRNA introns, odd ribosomes, and small enigmatic genomes across a large radiation of phyla.</title>
        <authorList>
            <person name="Brown C.T."/>
            <person name="Hug L.A."/>
            <person name="Thomas B.C."/>
            <person name="Sharon I."/>
            <person name="Castelle C.J."/>
            <person name="Singh A."/>
            <person name="Wilkins M.J."/>
            <person name="Williams K.H."/>
            <person name="Banfield J.F."/>
        </authorList>
    </citation>
    <scope>NUCLEOTIDE SEQUENCE [LARGE SCALE GENOMIC DNA]</scope>
</reference>
<dbReference type="PANTHER" id="PTHR13832">
    <property type="entry name" value="PROTEIN PHOSPHATASE 2C"/>
    <property type="match status" value="1"/>
</dbReference>
<protein>
    <recommendedName>
        <fullName evidence="1">PPM-type phosphatase domain-containing protein</fullName>
    </recommendedName>
</protein>
<name>A0A0G0LN57_UNCC2</name>